<gene>
    <name evidence="3" type="ORF">ICN73_03200</name>
</gene>
<dbReference type="GO" id="GO:0009143">
    <property type="term" value="P:nucleoside triphosphate catabolic process"/>
    <property type="evidence" value="ECO:0007669"/>
    <property type="project" value="InterPro"/>
</dbReference>
<sequence>MIKLFFLSSNLTKIAHFDYLLREHPIMLLPPPNYGKPYYEPRIDDRDELLKESIQSANLKLAKNGGGNDQPLQPDMAFITDNENASLLARYASKHQHRIFFIEDTSIAIEALSKGKEFPGVDVKYWMRETSFSDLDQQLKLLGNNRRVTVRSDIVLYLPPHLRDTPEETYKVFVGEVAGSIVDEESSFKTNKVYPWLDNKTFNKWFVPEGAKKPISQLSISSSLKYDFRSLALQKLISFLRKKDLLDTKQSQVKPLQGELFPRRNFIICGATCAGKTVLASSLTRFYAYQHIEASDFMRCALYSRHGYTTSMKIQTFAADALKKDPGIVARQIASYLKNMPTTGIVITGFRSPEEIKILEGELSGVSIETLYIDSSLEIRYQRNRKRNRADAPISMPEFRKKNDAQNAMGLDAIRAQSKVIQNEKSIFSYIRMTLRSLTDDSHLISFNCDISKVVDFLPLEQALLISMLIDHKKGLLPLTTTQIARNAESNIPGLRIKGDKYLPMDKNNVSRFFNQRFSPHFEAFNQNEKLYFSLSHTGISAAISLLRKISSVNQ</sequence>
<dbReference type="Pfam" id="PF13671">
    <property type="entry name" value="AAA_33"/>
    <property type="match status" value="1"/>
</dbReference>
<dbReference type="GO" id="GO:0009117">
    <property type="term" value="P:nucleotide metabolic process"/>
    <property type="evidence" value="ECO:0007669"/>
    <property type="project" value="UniProtKB-KW"/>
</dbReference>
<dbReference type="AlphaFoldDB" id="A0A7L9GHX2"/>
<dbReference type="SUPFAM" id="SSF52540">
    <property type="entry name" value="P-loop containing nucleoside triphosphate hydrolases"/>
    <property type="match status" value="1"/>
</dbReference>
<protein>
    <submittedName>
        <fullName evidence="3">AAA family ATPase</fullName>
    </submittedName>
</protein>
<dbReference type="PANTHER" id="PTHR41930:SF1">
    <property type="entry name" value="DEPHOSPHO-COA KINASE"/>
    <property type="match status" value="1"/>
</dbReference>
<keyword evidence="1" id="KW-0378">Hydrolase</keyword>
<dbReference type="GO" id="GO:0047429">
    <property type="term" value="F:nucleoside triphosphate diphosphatase activity"/>
    <property type="evidence" value="ECO:0007669"/>
    <property type="project" value="InterPro"/>
</dbReference>
<evidence type="ECO:0000313" key="3">
    <source>
        <dbReference type="EMBL" id="QOJ91907.1"/>
    </source>
</evidence>
<evidence type="ECO:0000256" key="1">
    <source>
        <dbReference type="ARBA" id="ARBA00022801"/>
    </source>
</evidence>
<dbReference type="RefSeq" id="WP_192907573.1">
    <property type="nucleotide sequence ID" value="NZ_CP062699.1"/>
</dbReference>
<accession>A0A7L9GHX2</accession>
<dbReference type="Proteomes" id="UP000593847">
    <property type="component" value="Chromosome"/>
</dbReference>
<dbReference type="InterPro" id="IPR029001">
    <property type="entry name" value="ITPase-like_fam"/>
</dbReference>
<evidence type="ECO:0000313" key="4">
    <source>
        <dbReference type="Proteomes" id="UP000593847"/>
    </source>
</evidence>
<dbReference type="SUPFAM" id="SSF52972">
    <property type="entry name" value="ITPase-like"/>
    <property type="match status" value="1"/>
</dbReference>
<dbReference type="EMBL" id="CP062699">
    <property type="protein sequence ID" value="QOJ91907.1"/>
    <property type="molecule type" value="Genomic_DNA"/>
</dbReference>
<organism evidence="3 4">
    <name type="scientific">Pseudomonas taiwanensis</name>
    <dbReference type="NCBI Taxonomy" id="470150"/>
    <lineage>
        <taxon>Bacteria</taxon>
        <taxon>Pseudomonadati</taxon>
        <taxon>Pseudomonadota</taxon>
        <taxon>Gammaproteobacteria</taxon>
        <taxon>Pseudomonadales</taxon>
        <taxon>Pseudomonadaceae</taxon>
        <taxon>Pseudomonas</taxon>
    </lineage>
</organism>
<dbReference type="Pfam" id="PF01725">
    <property type="entry name" value="Ham1p_like"/>
    <property type="match status" value="1"/>
</dbReference>
<keyword evidence="2" id="KW-0546">Nucleotide metabolism</keyword>
<reference evidence="3" key="1">
    <citation type="submission" date="2020-09" db="EMBL/GenBank/DDBJ databases">
        <title>Complete genome sequence of Pseudomonas taiwanensis CC, a plant growth-promoting and biotite-weathering strain.</title>
        <authorList>
            <person name="Cheng C."/>
        </authorList>
    </citation>
    <scope>NUCLEOTIDE SEQUENCE [LARGE SCALE GENOMIC DNA]</scope>
    <source>
        <strain evidence="3">WRS8</strain>
    </source>
</reference>
<dbReference type="PANTHER" id="PTHR41930">
    <property type="entry name" value="UPF0200 PROTEIN MJ1399"/>
    <property type="match status" value="1"/>
</dbReference>
<dbReference type="Gene3D" id="3.40.50.300">
    <property type="entry name" value="P-loop containing nucleotide triphosphate hydrolases"/>
    <property type="match status" value="1"/>
</dbReference>
<proteinExistence type="predicted"/>
<dbReference type="InterPro" id="IPR002637">
    <property type="entry name" value="RdgB/HAM1"/>
</dbReference>
<name>A0A7L9GHX2_9PSED</name>
<evidence type="ECO:0000256" key="2">
    <source>
        <dbReference type="ARBA" id="ARBA00023080"/>
    </source>
</evidence>
<dbReference type="InterPro" id="IPR027417">
    <property type="entry name" value="P-loop_NTPase"/>
</dbReference>
<dbReference type="Gene3D" id="3.90.950.10">
    <property type="match status" value="1"/>
</dbReference>
<keyword evidence="4" id="KW-1185">Reference proteome</keyword>
<dbReference type="KEGG" id="ptai:ICN73_03200"/>